<reference evidence="17 18" key="1">
    <citation type="submission" date="2020-08" db="EMBL/GenBank/DDBJ databases">
        <title>Genome sequence of Thermomonas carbonis KCTC 42013T.</title>
        <authorList>
            <person name="Hyun D.-W."/>
            <person name="Bae J.-W."/>
        </authorList>
    </citation>
    <scope>NUCLEOTIDE SEQUENCE [LARGE SCALE GENOMIC DNA]</scope>
    <source>
        <strain evidence="17 18">KCTC 42013</strain>
    </source>
</reference>
<dbReference type="InterPro" id="IPR049980">
    <property type="entry name" value="LTA4H_cat"/>
</dbReference>
<dbReference type="GO" id="GO:0005737">
    <property type="term" value="C:cytoplasm"/>
    <property type="evidence" value="ECO:0007669"/>
    <property type="project" value="UniProtKB-SubCell"/>
</dbReference>
<feature type="binding site" evidence="13">
    <location>
        <begin position="330"/>
        <end position="335"/>
    </location>
    <ligand>
        <name>a peptide</name>
        <dbReference type="ChEBI" id="CHEBI:60466"/>
    </ligand>
</feature>
<feature type="compositionally biased region" description="Pro residues" evidence="15">
    <location>
        <begin position="703"/>
        <end position="712"/>
    </location>
</feature>
<dbReference type="PRINTS" id="PR00756">
    <property type="entry name" value="ALADIPTASE"/>
</dbReference>
<proteinExistence type="inferred from homology"/>
<dbReference type="KEGG" id="tcn:H9L16_06645"/>
<keyword evidence="10 14" id="KW-0862">Zinc</keyword>
<dbReference type="AlphaFoldDB" id="A0A7G9STQ3"/>
<dbReference type="Pfam" id="PF17900">
    <property type="entry name" value="Peptidase_M1_N"/>
    <property type="match status" value="1"/>
</dbReference>
<comment type="subcellular location">
    <subcellularLocation>
        <location evidence="2">Cytoplasm</location>
    </subcellularLocation>
</comment>
<keyword evidence="7" id="KW-0645">Protease</keyword>
<evidence type="ECO:0000256" key="7">
    <source>
        <dbReference type="ARBA" id="ARBA00022670"/>
    </source>
</evidence>
<feature type="domain" description="Peptidase M1 leukotriene A4 hydrolase/aminopeptidase C-terminal" evidence="16">
    <location>
        <begin position="525"/>
        <end position="664"/>
    </location>
</feature>
<evidence type="ECO:0000256" key="14">
    <source>
        <dbReference type="PIRSR" id="PIRSR634015-3"/>
    </source>
</evidence>
<dbReference type="EMBL" id="CP060719">
    <property type="protein sequence ID" value="QNN71228.1"/>
    <property type="molecule type" value="Genomic_DNA"/>
</dbReference>
<dbReference type="Pfam" id="PF09127">
    <property type="entry name" value="Leuk-A4-hydro_C"/>
    <property type="match status" value="1"/>
</dbReference>
<dbReference type="GO" id="GO:0008270">
    <property type="term" value="F:zinc ion binding"/>
    <property type="evidence" value="ECO:0007669"/>
    <property type="project" value="InterPro"/>
</dbReference>
<dbReference type="SMART" id="SM01263">
    <property type="entry name" value="Leuk-A4-hydro_C"/>
    <property type="match status" value="1"/>
</dbReference>
<keyword evidence="6" id="KW-0963">Cytoplasm</keyword>
<keyword evidence="9" id="KW-0378">Hydrolase</keyword>
<dbReference type="Gene3D" id="3.30.2010.30">
    <property type="match status" value="1"/>
</dbReference>
<feature type="binding site" evidence="13">
    <location>
        <begin position="203"/>
        <end position="205"/>
    </location>
    <ligand>
        <name>a peptide</name>
        <dbReference type="ChEBI" id="CHEBI:60466"/>
    </ligand>
</feature>
<dbReference type="InterPro" id="IPR015211">
    <property type="entry name" value="Peptidase_M1_C"/>
</dbReference>
<dbReference type="InterPro" id="IPR038502">
    <property type="entry name" value="M1_LTA-4_hydro/amino_C_sf"/>
</dbReference>
<evidence type="ECO:0000256" key="6">
    <source>
        <dbReference type="ARBA" id="ARBA00022490"/>
    </source>
</evidence>
<comment type="catalytic activity">
    <reaction evidence="1">
        <text>Release of an N-terminal amino acid, Xaa-|-Yaa- from a peptide, amide or arylamide. Xaa is preferably Ala, but may be most amino acids including Pro (slow action). When a terminal hydrophobic residue is followed by a prolyl residue, the two may be released as an intact Xaa-Pro dipeptide.</text>
        <dbReference type="EC" id="3.4.11.2"/>
    </reaction>
</comment>
<dbReference type="SUPFAM" id="SSF55486">
    <property type="entry name" value="Metalloproteases ('zincins'), catalytic domain"/>
    <property type="match status" value="1"/>
</dbReference>
<feature type="binding site" evidence="14">
    <location>
        <position position="363"/>
    </location>
    <ligand>
        <name>Zn(2+)</name>
        <dbReference type="ChEBI" id="CHEBI:29105"/>
        <note>catalytic</note>
    </ligand>
</feature>
<evidence type="ECO:0000256" key="13">
    <source>
        <dbReference type="PIRSR" id="PIRSR634015-2"/>
    </source>
</evidence>
<evidence type="ECO:0000313" key="18">
    <source>
        <dbReference type="Proteomes" id="UP000515804"/>
    </source>
</evidence>
<evidence type="ECO:0000256" key="3">
    <source>
        <dbReference type="ARBA" id="ARBA00010136"/>
    </source>
</evidence>
<comment type="similarity">
    <text evidence="3">Belongs to the peptidase M1 family.</text>
</comment>
<evidence type="ECO:0000256" key="2">
    <source>
        <dbReference type="ARBA" id="ARBA00004496"/>
    </source>
</evidence>
<dbReference type="Pfam" id="PF01433">
    <property type="entry name" value="Peptidase_M1"/>
    <property type="match status" value="1"/>
</dbReference>
<evidence type="ECO:0000256" key="1">
    <source>
        <dbReference type="ARBA" id="ARBA00000098"/>
    </source>
</evidence>
<evidence type="ECO:0000259" key="16">
    <source>
        <dbReference type="SMART" id="SM01263"/>
    </source>
</evidence>
<dbReference type="InterPro" id="IPR045357">
    <property type="entry name" value="Aminopeptidase_N-like_N"/>
</dbReference>
<dbReference type="EC" id="3.4.11.2" evidence="4"/>
<evidence type="ECO:0000256" key="8">
    <source>
        <dbReference type="ARBA" id="ARBA00022723"/>
    </source>
</evidence>
<feature type="active site" description="Proton donor" evidence="12">
    <location>
        <position position="446"/>
    </location>
</feature>
<dbReference type="InterPro" id="IPR034015">
    <property type="entry name" value="M1_LTA4H"/>
</dbReference>
<evidence type="ECO:0000256" key="11">
    <source>
        <dbReference type="ARBA" id="ARBA00023049"/>
    </source>
</evidence>
<evidence type="ECO:0000256" key="10">
    <source>
        <dbReference type="ARBA" id="ARBA00022833"/>
    </source>
</evidence>
<feature type="binding site" evidence="14">
    <location>
        <position position="382"/>
    </location>
    <ligand>
        <name>Zn(2+)</name>
        <dbReference type="ChEBI" id="CHEBI:29105"/>
        <note>catalytic</note>
    </ligand>
</feature>
<keyword evidence="18" id="KW-1185">Reference proteome</keyword>
<dbReference type="SUPFAM" id="SSF63737">
    <property type="entry name" value="Leukotriene A4 hydrolase N-terminal domain"/>
    <property type="match status" value="1"/>
</dbReference>
<dbReference type="PANTHER" id="PTHR45726:SF3">
    <property type="entry name" value="LEUKOTRIENE A-4 HYDROLASE"/>
    <property type="match status" value="1"/>
</dbReference>
<keyword evidence="8 14" id="KW-0479">Metal-binding</keyword>
<feature type="region of interest" description="Disordered" evidence="15">
    <location>
        <begin position="670"/>
        <end position="712"/>
    </location>
</feature>
<protein>
    <recommendedName>
        <fullName evidence="5">Aminopeptidase N</fullName>
        <ecNumber evidence="4">3.4.11.2</ecNumber>
    </recommendedName>
</protein>
<keyword evidence="11" id="KW-0482">Metalloprotease</keyword>
<name>A0A7G9STQ3_9GAMM</name>
<dbReference type="Gene3D" id="1.25.40.320">
    <property type="entry name" value="Peptidase M1, leukotriene A4 hydrolase/aminopeptidase C-terminal domain"/>
    <property type="match status" value="1"/>
</dbReference>
<evidence type="ECO:0000256" key="5">
    <source>
        <dbReference type="ARBA" id="ARBA00015611"/>
    </source>
</evidence>
<comment type="cofactor">
    <cofactor evidence="14">
        <name>Zn(2+)</name>
        <dbReference type="ChEBI" id="CHEBI:29105"/>
    </cofactor>
    <text evidence="14">Binds 1 zinc ion per subunit.</text>
</comment>
<dbReference type="PANTHER" id="PTHR45726">
    <property type="entry name" value="LEUKOTRIENE A-4 HYDROLASE"/>
    <property type="match status" value="1"/>
</dbReference>
<accession>A0A7G9STQ3</accession>
<evidence type="ECO:0000313" key="17">
    <source>
        <dbReference type="EMBL" id="QNN71228.1"/>
    </source>
</evidence>
<dbReference type="CDD" id="cd09599">
    <property type="entry name" value="M1_LTA4H"/>
    <property type="match status" value="1"/>
</dbReference>
<feature type="active site" description="Proton acceptor" evidence="12">
    <location>
        <position position="360"/>
    </location>
</feature>
<dbReference type="InterPro" id="IPR042097">
    <property type="entry name" value="Aminopeptidase_N-like_N_sf"/>
</dbReference>
<evidence type="ECO:0000256" key="9">
    <source>
        <dbReference type="ARBA" id="ARBA00022801"/>
    </source>
</evidence>
<dbReference type="SUPFAM" id="SSF48371">
    <property type="entry name" value="ARM repeat"/>
    <property type="match status" value="1"/>
</dbReference>
<sequence length="712" mass="77695">MARGGCGGLTRAALNSRLSVAKAFPMRPSNLSRLVLSLSIAAALGLPMAACTKSPAPEAAATAAKPAASVEKVVDEHSYAEPDKVRTTDLALDLKVDFASKTISGTATYALEWIDKAATQLALDSRDISIQKAEGLGADGKWSDLKFALGGKDPILGSKLTIETPNRPAKVRVTYATSPEASGLQWLEPSMTEGKKTPFMFSQSQQIHARSWVPLQDTPMIRFTYSANVKAPADAMVLMSADNDPAAVRDGDYSFKMPQKIPSYLLAIAAGDLVFKPIGARSGVWAEPTMVDKAVAEFIDTEKMIDTAEKLYGPYRWGRYDLLVLPPSFPYGGMENPRLTFATPTVIVGDKSLVSLIAHELAHSWSGNLVTFATDKDAWLNEGTTTYVQSRITESLYGRDMAAMEEVIDRNELKEEFKELDPKLQRLSLKPGDLADPDNSSSATVYTKGAWFLQFLEQRYGRAVFDPWLKGYFDHFAFQSITTAQFRDYLKANLVDKHPNVVTMAEVDAWLFDAGIPNGAPVVESGKFSTVNAARIAWQGSNNLPNPIVTDEWTTQEWVHFLEGMPDTLKPEQLAQLDTAYKFTGTPNGEIAMRWYPLAERSGYAAARPELGKFVERVGRRKLIMPIYTALVATPEGLAFAEQSFARAKPGYHPITTGSVEGVIAKAKDKAASTTVPFQPDAPAATPGKMESMEVPQELHPVDPAPQTPPES</sequence>
<gene>
    <name evidence="17" type="ORF">H9L16_06645</name>
</gene>
<dbReference type="Proteomes" id="UP000515804">
    <property type="component" value="Chromosome"/>
</dbReference>
<feature type="binding site" evidence="14">
    <location>
        <position position="359"/>
    </location>
    <ligand>
        <name>Zn(2+)</name>
        <dbReference type="ChEBI" id="CHEBI:29105"/>
        <note>catalytic</note>
    </ligand>
</feature>
<dbReference type="InterPro" id="IPR016024">
    <property type="entry name" value="ARM-type_fold"/>
</dbReference>
<dbReference type="Gene3D" id="2.60.40.1730">
    <property type="entry name" value="tricorn interacting facor f3 domain"/>
    <property type="match status" value="1"/>
</dbReference>
<dbReference type="InterPro" id="IPR014782">
    <property type="entry name" value="Peptidase_M1_dom"/>
</dbReference>
<dbReference type="GO" id="GO:0016285">
    <property type="term" value="F:alanyl aminopeptidase activity"/>
    <property type="evidence" value="ECO:0007669"/>
    <property type="project" value="UniProtKB-EC"/>
</dbReference>
<organism evidence="17 18">
    <name type="scientific">Thermomonas carbonis</name>
    <dbReference type="NCBI Taxonomy" id="1463158"/>
    <lineage>
        <taxon>Bacteria</taxon>
        <taxon>Pseudomonadati</taxon>
        <taxon>Pseudomonadota</taxon>
        <taxon>Gammaproteobacteria</taxon>
        <taxon>Lysobacterales</taxon>
        <taxon>Lysobacteraceae</taxon>
        <taxon>Thermomonas</taxon>
    </lineage>
</organism>
<evidence type="ECO:0000256" key="15">
    <source>
        <dbReference type="SAM" id="MobiDB-lite"/>
    </source>
</evidence>
<dbReference type="InterPro" id="IPR027268">
    <property type="entry name" value="Peptidase_M4/M1_CTD_sf"/>
</dbReference>
<dbReference type="GO" id="GO:0006508">
    <property type="term" value="P:proteolysis"/>
    <property type="evidence" value="ECO:0007669"/>
    <property type="project" value="UniProtKB-KW"/>
</dbReference>
<feature type="binding site" evidence="13">
    <location>
        <begin position="620"/>
        <end position="622"/>
    </location>
    <ligand>
        <name>a peptide</name>
        <dbReference type="ChEBI" id="CHEBI:60466"/>
    </ligand>
</feature>
<dbReference type="FunFam" id="3.30.2010.30:FF:000001">
    <property type="entry name" value="Leukotriene A(4) hydrolase"/>
    <property type="match status" value="1"/>
</dbReference>
<dbReference type="InterPro" id="IPR001930">
    <property type="entry name" value="Peptidase_M1"/>
</dbReference>
<evidence type="ECO:0000256" key="4">
    <source>
        <dbReference type="ARBA" id="ARBA00012564"/>
    </source>
</evidence>
<evidence type="ECO:0000256" key="12">
    <source>
        <dbReference type="PIRSR" id="PIRSR634015-1"/>
    </source>
</evidence>
<dbReference type="Gene3D" id="1.10.390.10">
    <property type="entry name" value="Neutral Protease Domain 2"/>
    <property type="match status" value="1"/>
</dbReference>
<dbReference type="GO" id="GO:0008237">
    <property type="term" value="F:metallopeptidase activity"/>
    <property type="evidence" value="ECO:0007669"/>
    <property type="project" value="UniProtKB-KW"/>
</dbReference>